<feature type="region of interest" description="Disordered" evidence="2">
    <location>
        <begin position="163"/>
        <end position="209"/>
    </location>
</feature>
<feature type="chain" id="PRO_5028865872" evidence="4">
    <location>
        <begin position="24"/>
        <end position="289"/>
    </location>
</feature>
<dbReference type="AlphaFoldDB" id="A0A7E6D4M7"/>
<organism evidence="6 7">
    <name type="scientific">Phyllostomus discolor</name>
    <name type="common">pale spear-nosed bat</name>
    <dbReference type="NCBI Taxonomy" id="89673"/>
    <lineage>
        <taxon>Eukaryota</taxon>
        <taxon>Metazoa</taxon>
        <taxon>Chordata</taxon>
        <taxon>Craniata</taxon>
        <taxon>Vertebrata</taxon>
        <taxon>Euteleostomi</taxon>
        <taxon>Mammalia</taxon>
        <taxon>Eutheria</taxon>
        <taxon>Laurasiatheria</taxon>
        <taxon>Chiroptera</taxon>
        <taxon>Yangochiroptera</taxon>
        <taxon>Phyllostomidae</taxon>
        <taxon>Phyllostominae</taxon>
        <taxon>Phyllostomus</taxon>
    </lineage>
</organism>
<comment type="caution">
    <text evidence="1">Lacks conserved residue(s) required for the propagation of feature annotation.</text>
</comment>
<accession>A0A7E6D4M7</accession>
<reference evidence="7" key="1">
    <citation type="submission" date="2025-08" db="UniProtKB">
        <authorList>
            <consortium name="RefSeq"/>
        </authorList>
    </citation>
    <scope>IDENTIFICATION</scope>
    <source>
        <tissue evidence="7">Muscle</tissue>
    </source>
</reference>
<evidence type="ECO:0000256" key="3">
    <source>
        <dbReference type="SAM" id="Phobius"/>
    </source>
</evidence>
<dbReference type="PANTHER" id="PTHR47496:SF1">
    <property type="entry name" value="CD27 ANTIGEN"/>
    <property type="match status" value="1"/>
</dbReference>
<gene>
    <name evidence="7" type="primary">CD27</name>
</gene>
<proteinExistence type="predicted"/>
<dbReference type="CTD" id="939"/>
<protein>
    <submittedName>
        <fullName evidence="7">CD27 antigen isoform X1</fullName>
    </submittedName>
</protein>
<dbReference type="SMART" id="SM00208">
    <property type="entry name" value="TNFR"/>
    <property type="match status" value="2"/>
</dbReference>
<evidence type="ECO:0000313" key="7">
    <source>
        <dbReference type="RefSeq" id="XP_035873249.1"/>
    </source>
</evidence>
<keyword evidence="3" id="KW-1133">Transmembrane helix</keyword>
<dbReference type="Gene3D" id="2.10.50.10">
    <property type="entry name" value="Tumor Necrosis Factor Receptor, subunit A, domain 2"/>
    <property type="match status" value="1"/>
</dbReference>
<keyword evidence="4" id="KW-0732">Signal</keyword>
<dbReference type="InParanoid" id="A0A7E6D4M7"/>
<keyword evidence="3" id="KW-0472">Membrane</keyword>
<evidence type="ECO:0000256" key="4">
    <source>
        <dbReference type="SAM" id="SignalP"/>
    </source>
</evidence>
<feature type="compositionally biased region" description="Basic and acidic residues" evidence="2">
    <location>
        <begin position="177"/>
        <end position="201"/>
    </location>
</feature>
<dbReference type="PANTHER" id="PTHR47496">
    <property type="entry name" value="CD27"/>
    <property type="match status" value="1"/>
</dbReference>
<dbReference type="InterPro" id="IPR053126">
    <property type="entry name" value="CD27_receptor"/>
</dbReference>
<dbReference type="OrthoDB" id="9374769at2759"/>
<dbReference type="PROSITE" id="PS50050">
    <property type="entry name" value="TNFR_NGFR_2"/>
    <property type="match status" value="1"/>
</dbReference>
<dbReference type="SUPFAM" id="SSF57586">
    <property type="entry name" value="TNF receptor-like"/>
    <property type="match status" value="2"/>
</dbReference>
<feature type="domain" description="TNFR-Cys" evidence="5">
    <location>
        <begin position="64"/>
        <end position="104"/>
    </location>
</feature>
<dbReference type="InterPro" id="IPR001368">
    <property type="entry name" value="TNFR/NGFR_Cys_rich_reg"/>
</dbReference>
<feature type="signal peptide" evidence="4">
    <location>
        <begin position="1"/>
        <end position="23"/>
    </location>
</feature>
<evidence type="ECO:0000256" key="2">
    <source>
        <dbReference type="SAM" id="MobiDB-lite"/>
    </source>
</evidence>
<evidence type="ECO:0000259" key="5">
    <source>
        <dbReference type="PROSITE" id="PS50050"/>
    </source>
</evidence>
<dbReference type="GO" id="GO:0009897">
    <property type="term" value="C:external side of plasma membrane"/>
    <property type="evidence" value="ECO:0007669"/>
    <property type="project" value="TreeGrafter"/>
</dbReference>
<dbReference type="GO" id="GO:0043066">
    <property type="term" value="P:negative regulation of apoptotic process"/>
    <property type="evidence" value="ECO:0007669"/>
    <property type="project" value="TreeGrafter"/>
</dbReference>
<feature type="repeat" description="TNFR-Cys" evidence="1">
    <location>
        <begin position="64"/>
        <end position="104"/>
    </location>
</feature>
<dbReference type="PROSITE" id="PS00652">
    <property type="entry name" value="TNFR_NGFR_1"/>
    <property type="match status" value="1"/>
</dbReference>
<dbReference type="FunCoup" id="A0A7E6D4M7">
    <property type="interactions" value="122"/>
</dbReference>
<dbReference type="Proteomes" id="UP000504628">
    <property type="component" value="Chromosome 2"/>
</dbReference>
<feature type="transmembrane region" description="Helical" evidence="3">
    <location>
        <begin position="219"/>
        <end position="240"/>
    </location>
</feature>
<keyword evidence="3" id="KW-0812">Transmembrane</keyword>
<name>A0A7E6D4M7_9CHIR</name>
<evidence type="ECO:0000313" key="6">
    <source>
        <dbReference type="Proteomes" id="UP000504628"/>
    </source>
</evidence>
<sequence length="289" mass="32152">MAWLPSCWLWVLVPLAGLSATLASQACPKKHYWAQGKWCCQMCEPGMFLKKHCDGDKQPAQCQPCVLGISYSPDHNSRSHCENCRHCNSGHVVRNCTLTSNTVCACPKGQECRDKECTDCDPAPGPSLTPRLSRAPDPQPQPTHLPYAKKVLEARTARHAQTLADFSPPAPALSTHWPREFSPHSPPQERMHTGESKREASQKVTRSAAQRSQCSSECIRIFVILSGMFLVFTTVGALFLHQQRKYGLNKGENPVVPAEPCPYSCPREEEGEAIPIQEDYRKPEPASYL</sequence>
<keyword evidence="6" id="KW-1185">Reference proteome</keyword>
<dbReference type="GeneID" id="114513534"/>
<dbReference type="RefSeq" id="XP_035873249.1">
    <property type="nucleotide sequence ID" value="XM_036017356.1"/>
</dbReference>
<evidence type="ECO:0000256" key="1">
    <source>
        <dbReference type="PROSITE-ProRule" id="PRU00206"/>
    </source>
</evidence>